<dbReference type="Pfam" id="PF07727">
    <property type="entry name" value="RVT_2"/>
    <property type="match status" value="1"/>
</dbReference>
<dbReference type="InterPro" id="IPR013103">
    <property type="entry name" value="RVT_2"/>
</dbReference>
<organism evidence="4 5">
    <name type="scientific">Triticum aestivum</name>
    <name type="common">Wheat</name>
    <dbReference type="NCBI Taxonomy" id="4565"/>
    <lineage>
        <taxon>Eukaryota</taxon>
        <taxon>Viridiplantae</taxon>
        <taxon>Streptophyta</taxon>
        <taxon>Embryophyta</taxon>
        <taxon>Tracheophyta</taxon>
        <taxon>Spermatophyta</taxon>
        <taxon>Magnoliopsida</taxon>
        <taxon>Liliopsida</taxon>
        <taxon>Poales</taxon>
        <taxon>Poaceae</taxon>
        <taxon>BOP clade</taxon>
        <taxon>Pooideae</taxon>
        <taxon>Triticodae</taxon>
        <taxon>Triticeae</taxon>
        <taxon>Triticinae</taxon>
        <taxon>Triticum</taxon>
    </lineage>
</organism>
<dbReference type="PANTHER" id="PTHR11439">
    <property type="entry name" value="GAG-POL-RELATED RETROTRANSPOSON"/>
    <property type="match status" value="1"/>
</dbReference>
<sequence>MARTMLDEYKTPRKFWPEAIDTACHVINRVYLHKLLKKTSYELLTGKKPNVSYFKVFGARSWIKDPHHTSKFAPKAHEGFMLGYGKDSHSYIVFNLFHYKVVETVDVRFDETNGSQREHLPNVLDEVPPSESIKLMGTGEIIPSEAQSEEELIISAPNQPEDNAQPEDNPPNDDNDQQEQNLRPVHPHVANEVQIEKIIDSINAPGPLSRSRATQLANFCGHFAFVSISEPKKVAEAFMEPEWIQAMQEELQQFKLNNVWELVKRPDPRKHNIIGTKWIYRNKQDEHGQVVRNKARVVAQGYTQVEGIDFDETFAPSAFLNGKIEEEVPDIMLSVCMCARFQAAPKESHHLAVKQILRYLAYTPTLGLWCPKGSEFDLVGFSDADYAGDKVDLKSTSGTCHFLGRSLVCWSSKKQNCVSLSTAESEYIATRSCCAQLLWMKQTLKDYGIHLKQVRLYCDNESAIKIANNPVQHSKTKHIEIRHHFLTEIMS</sequence>
<dbReference type="SUPFAM" id="SSF53098">
    <property type="entry name" value="Ribonuclease H-like"/>
    <property type="match status" value="1"/>
</dbReference>
<evidence type="ECO:0000256" key="1">
    <source>
        <dbReference type="SAM" id="MobiDB-lite"/>
    </source>
</evidence>
<accession>A0A7H4LH11</accession>
<dbReference type="PANTHER" id="PTHR11439:SF483">
    <property type="entry name" value="PEPTIDE SYNTHASE GLIP-LIKE, PUTATIVE (AFU_ORTHOLOGUE AFUA_3G12920)-RELATED"/>
    <property type="match status" value="1"/>
</dbReference>
<evidence type="ECO:0000313" key="4">
    <source>
        <dbReference type="EMBL" id="SPT17899.1"/>
    </source>
</evidence>
<dbReference type="AlphaFoldDB" id="A0A7H4LH11"/>
<protein>
    <submittedName>
        <fullName evidence="4">Uncharacterized protein</fullName>
    </submittedName>
</protein>
<feature type="region of interest" description="Disordered" evidence="1">
    <location>
        <begin position="158"/>
        <end position="180"/>
    </location>
</feature>
<name>A0A7H4LH11_WHEAT</name>
<proteinExistence type="predicted"/>
<evidence type="ECO:0000259" key="3">
    <source>
        <dbReference type="Pfam" id="PF25597"/>
    </source>
</evidence>
<dbReference type="InterPro" id="IPR057670">
    <property type="entry name" value="SH3_retrovirus"/>
</dbReference>
<dbReference type="Pfam" id="PF25597">
    <property type="entry name" value="SH3_retrovirus"/>
    <property type="match status" value="1"/>
</dbReference>
<feature type="domain" description="Retroviral polymerase SH3-like" evidence="3">
    <location>
        <begin position="66"/>
        <end position="114"/>
    </location>
</feature>
<evidence type="ECO:0000313" key="5">
    <source>
        <dbReference type="Proteomes" id="UP000280104"/>
    </source>
</evidence>
<reference evidence="4 5" key="1">
    <citation type="submission" date="2018-05" db="EMBL/GenBank/DDBJ databases">
        <authorList>
            <person name="Thind KAUR A."/>
        </authorList>
    </citation>
    <scope>NUCLEOTIDE SEQUENCE [LARGE SCALE GENOMIC DNA]</scope>
</reference>
<evidence type="ECO:0000259" key="2">
    <source>
        <dbReference type="Pfam" id="PF07727"/>
    </source>
</evidence>
<dbReference type="EMBL" id="LS480641">
    <property type="protein sequence ID" value="SPT17899.1"/>
    <property type="molecule type" value="Genomic_DNA"/>
</dbReference>
<feature type="domain" description="Reverse transcriptase Ty1/copia-type" evidence="2">
    <location>
        <begin position="257"/>
        <end position="319"/>
    </location>
</feature>
<dbReference type="Proteomes" id="UP000280104">
    <property type="component" value="Chromosome II"/>
</dbReference>
<dbReference type="CDD" id="cd09272">
    <property type="entry name" value="RNase_HI_RT_Ty1"/>
    <property type="match status" value="1"/>
</dbReference>
<gene>
    <name evidence="4" type="ORF">CAMPLR22A2D_LOCUS2509</name>
</gene>
<dbReference type="InterPro" id="IPR012337">
    <property type="entry name" value="RNaseH-like_sf"/>
</dbReference>